<dbReference type="PANTHER" id="PTHR31677">
    <property type="entry name" value="AP2 DOMAIN CLASS TRANSCRIPTION FACTOR"/>
    <property type="match status" value="1"/>
</dbReference>
<protein>
    <recommendedName>
        <fullName evidence="7">AP2/ERF domain-containing protein</fullName>
    </recommendedName>
</protein>
<dbReference type="Proteomes" id="UP000594263">
    <property type="component" value="Unplaced"/>
</dbReference>
<sequence length="235" mass="26222">MGKVRGGATAAASLGNQVKDAPLEIGSAELKFRGIRKRPWGIYAAEIRDPWKKTRVWLGTFDSVEAATRAYDAAARSLRCPKAKTNFPTPPSSSIVFIFHRVAFGPSSSIVFMFGVVFESSSSSSEPSSNISKFNSSSSSSRAELELKKKLSSRVRALRIKARRVRAHVYINRAEFEYCDTRLGSAHLHLCLTKQNTTLIFICSCYARHGIGASIFCSLYFVSVRKKKYDFQLMW</sequence>
<feature type="domain" description="AP2/ERF" evidence="7">
    <location>
        <begin position="31"/>
        <end position="88"/>
    </location>
</feature>
<evidence type="ECO:0000313" key="8">
    <source>
        <dbReference type="EnsemblPlants" id="Kaladp0021s0007.1.v1.1.CDS.1"/>
    </source>
</evidence>
<name>A0A7N0T3M9_KALFE</name>
<keyword evidence="6" id="KW-0539">Nucleus</keyword>
<dbReference type="EnsemblPlants" id="Kaladp0021s0007.1.v1.1">
    <property type="protein sequence ID" value="Kaladp0021s0007.1.v1.1.CDS.1"/>
    <property type="gene ID" value="Kaladp0021s0007.v1.1"/>
</dbReference>
<dbReference type="SUPFAM" id="SSF54171">
    <property type="entry name" value="DNA-binding domain"/>
    <property type="match status" value="1"/>
</dbReference>
<dbReference type="InterPro" id="IPR016177">
    <property type="entry name" value="DNA-bd_dom_sf"/>
</dbReference>
<dbReference type="Gramene" id="Kaladp0021s0007.1.v1.1">
    <property type="protein sequence ID" value="Kaladp0021s0007.1.v1.1.CDS.1"/>
    <property type="gene ID" value="Kaladp0021s0007.v1.1"/>
</dbReference>
<dbReference type="GO" id="GO:0003677">
    <property type="term" value="F:DNA binding"/>
    <property type="evidence" value="ECO:0007669"/>
    <property type="project" value="UniProtKB-KW"/>
</dbReference>
<evidence type="ECO:0000256" key="2">
    <source>
        <dbReference type="ARBA" id="ARBA00022745"/>
    </source>
</evidence>
<evidence type="ECO:0000256" key="3">
    <source>
        <dbReference type="ARBA" id="ARBA00023015"/>
    </source>
</evidence>
<accession>A0A7N0T3M9</accession>
<evidence type="ECO:0000259" key="7">
    <source>
        <dbReference type="PROSITE" id="PS51032"/>
    </source>
</evidence>
<keyword evidence="2" id="KW-0936">Ethylene signaling pathway</keyword>
<keyword evidence="3" id="KW-0805">Transcription regulation</keyword>
<dbReference type="Pfam" id="PF00847">
    <property type="entry name" value="AP2"/>
    <property type="match status" value="1"/>
</dbReference>
<evidence type="ECO:0000256" key="5">
    <source>
        <dbReference type="ARBA" id="ARBA00023163"/>
    </source>
</evidence>
<dbReference type="InterPro" id="IPR036955">
    <property type="entry name" value="AP2/ERF_dom_sf"/>
</dbReference>
<comment type="subcellular location">
    <subcellularLocation>
        <location evidence="1">Nucleus</location>
    </subcellularLocation>
</comment>
<dbReference type="GO" id="GO:0009873">
    <property type="term" value="P:ethylene-activated signaling pathway"/>
    <property type="evidence" value="ECO:0007669"/>
    <property type="project" value="UniProtKB-KW"/>
</dbReference>
<evidence type="ECO:0000256" key="1">
    <source>
        <dbReference type="ARBA" id="ARBA00004123"/>
    </source>
</evidence>
<keyword evidence="4" id="KW-0238">DNA-binding</keyword>
<reference evidence="8" key="1">
    <citation type="submission" date="2021-01" db="UniProtKB">
        <authorList>
            <consortium name="EnsemblPlants"/>
        </authorList>
    </citation>
    <scope>IDENTIFICATION</scope>
</reference>
<dbReference type="GO" id="GO:0005634">
    <property type="term" value="C:nucleus"/>
    <property type="evidence" value="ECO:0007669"/>
    <property type="project" value="UniProtKB-SubCell"/>
</dbReference>
<dbReference type="Gene3D" id="3.30.730.10">
    <property type="entry name" value="AP2/ERF domain"/>
    <property type="match status" value="1"/>
</dbReference>
<keyword evidence="5" id="KW-0804">Transcription</keyword>
<keyword evidence="9" id="KW-1185">Reference proteome</keyword>
<dbReference type="FunFam" id="3.30.730.10:FF:000001">
    <property type="entry name" value="Ethylene-responsive transcription factor 2"/>
    <property type="match status" value="1"/>
</dbReference>
<dbReference type="InterPro" id="IPR001471">
    <property type="entry name" value="AP2/ERF_dom"/>
</dbReference>
<dbReference type="AlphaFoldDB" id="A0A7N0T3M9"/>
<dbReference type="PANTHER" id="PTHR31677:SF252">
    <property type="entry name" value="ETHYLENE-RESPONSIVE TRANSCRIPTION FACTOR 3"/>
    <property type="match status" value="1"/>
</dbReference>
<dbReference type="CDD" id="cd00018">
    <property type="entry name" value="AP2"/>
    <property type="match status" value="1"/>
</dbReference>
<dbReference type="PRINTS" id="PR00367">
    <property type="entry name" value="ETHRSPELEMNT"/>
</dbReference>
<evidence type="ECO:0000256" key="6">
    <source>
        <dbReference type="ARBA" id="ARBA00023242"/>
    </source>
</evidence>
<dbReference type="SMART" id="SM00380">
    <property type="entry name" value="AP2"/>
    <property type="match status" value="1"/>
</dbReference>
<dbReference type="GO" id="GO:0003700">
    <property type="term" value="F:DNA-binding transcription factor activity"/>
    <property type="evidence" value="ECO:0007669"/>
    <property type="project" value="InterPro"/>
</dbReference>
<evidence type="ECO:0000256" key="4">
    <source>
        <dbReference type="ARBA" id="ARBA00023125"/>
    </source>
</evidence>
<dbReference type="PROSITE" id="PS51032">
    <property type="entry name" value="AP2_ERF"/>
    <property type="match status" value="1"/>
</dbReference>
<organism evidence="8 9">
    <name type="scientific">Kalanchoe fedtschenkoi</name>
    <name type="common">Lavender scallops</name>
    <name type="synonym">South American air plant</name>
    <dbReference type="NCBI Taxonomy" id="63787"/>
    <lineage>
        <taxon>Eukaryota</taxon>
        <taxon>Viridiplantae</taxon>
        <taxon>Streptophyta</taxon>
        <taxon>Embryophyta</taxon>
        <taxon>Tracheophyta</taxon>
        <taxon>Spermatophyta</taxon>
        <taxon>Magnoliopsida</taxon>
        <taxon>eudicotyledons</taxon>
        <taxon>Gunneridae</taxon>
        <taxon>Pentapetalae</taxon>
        <taxon>Saxifragales</taxon>
        <taxon>Crassulaceae</taxon>
        <taxon>Kalanchoe</taxon>
    </lineage>
</organism>
<evidence type="ECO:0000313" key="9">
    <source>
        <dbReference type="Proteomes" id="UP000594263"/>
    </source>
</evidence>
<proteinExistence type="predicted"/>